<evidence type="ECO:0000259" key="1">
    <source>
        <dbReference type="Pfam" id="PF00534"/>
    </source>
</evidence>
<accession>A0A2R8C6U0</accession>
<dbReference type="Proteomes" id="UP000244898">
    <property type="component" value="Unassembled WGS sequence"/>
</dbReference>
<dbReference type="PANTHER" id="PTHR12526">
    <property type="entry name" value="GLYCOSYLTRANSFERASE"/>
    <property type="match status" value="1"/>
</dbReference>
<dbReference type="AlphaFoldDB" id="A0A2R8C6U0"/>
<dbReference type="OrthoDB" id="9790710at2"/>
<proteinExistence type="predicted"/>
<keyword evidence="3" id="KW-1185">Reference proteome</keyword>
<evidence type="ECO:0000313" key="2">
    <source>
        <dbReference type="EMBL" id="SPJ28151.1"/>
    </source>
</evidence>
<keyword evidence="2" id="KW-0808">Transferase</keyword>
<evidence type="ECO:0000313" key="3">
    <source>
        <dbReference type="Proteomes" id="UP000244898"/>
    </source>
</evidence>
<gene>
    <name evidence="2" type="primary">bshA_1</name>
    <name evidence="2" type="ORF">TRM7615_01648</name>
</gene>
<dbReference type="Gene3D" id="3.40.50.2000">
    <property type="entry name" value="Glycogen Phosphorylase B"/>
    <property type="match status" value="1"/>
</dbReference>
<sequence>MRITFLSPRSNLSGGLRVIATYAQMLRDRGHQVSIVTPAKRKVTTKTWVKSLLQGRVPETDSDTGGHFQNLTVPVCEAHCDDFLFNDNDVPDADVIIATWWETAFAVAAMPPEKGRKCYLIQGHEVFDPLPWQISRATYLLPLQPLVIASWLEDVLRQDYNRDDAILVPNGTDLSQFNAEPRDKSSIPHVGFLYSTSPIKGTKTVLAAIEHLLRDFPDLHVVAFGTEAVSDDLPLPPNSTYHRQPEQDFIRNIYSDCDVFLGGSTSEGFFLPLLEAMACRTPVVSTRVGAAPDLITDGQTGYVVDVGDETALAQAAATILNLSNDDWKNMSQACVELAQNNGWEQACDRMEHVLETLVNGDPA</sequence>
<dbReference type="InterPro" id="IPR001296">
    <property type="entry name" value="Glyco_trans_1"/>
</dbReference>
<dbReference type="EC" id="2.4.1.-" evidence="2"/>
<dbReference type="Pfam" id="PF00534">
    <property type="entry name" value="Glycos_transf_1"/>
    <property type="match status" value="1"/>
</dbReference>
<dbReference type="Gene3D" id="3.40.50.11090">
    <property type="match status" value="1"/>
</dbReference>
<dbReference type="RefSeq" id="WP_108786399.1">
    <property type="nucleotide sequence ID" value="NZ_ONZG01000003.1"/>
</dbReference>
<protein>
    <submittedName>
        <fullName evidence="2">N-acetyl-alpha-D-glucosaminyl L-malate synthase</fullName>
        <ecNumber evidence="2">2.4.1.-</ecNumber>
    </submittedName>
</protein>
<dbReference type="EMBL" id="ONZG01000003">
    <property type="protein sequence ID" value="SPJ28151.1"/>
    <property type="molecule type" value="Genomic_DNA"/>
</dbReference>
<dbReference type="CDD" id="cd03801">
    <property type="entry name" value="GT4_PimA-like"/>
    <property type="match status" value="1"/>
</dbReference>
<organism evidence="2 3">
    <name type="scientific">Falsiruegeria mediterranea M17</name>
    <dbReference type="NCBI Taxonomy" id="1200281"/>
    <lineage>
        <taxon>Bacteria</taxon>
        <taxon>Pseudomonadati</taxon>
        <taxon>Pseudomonadota</taxon>
        <taxon>Alphaproteobacteria</taxon>
        <taxon>Rhodobacterales</taxon>
        <taxon>Roseobacteraceae</taxon>
        <taxon>Falsiruegeria</taxon>
    </lineage>
</organism>
<dbReference type="SUPFAM" id="SSF53756">
    <property type="entry name" value="UDP-Glycosyltransferase/glycogen phosphorylase"/>
    <property type="match status" value="1"/>
</dbReference>
<feature type="domain" description="Glycosyl transferase family 1" evidence="1">
    <location>
        <begin position="193"/>
        <end position="325"/>
    </location>
</feature>
<name>A0A2R8C6U0_9RHOB</name>
<keyword evidence="2" id="KW-0328">Glycosyltransferase</keyword>
<dbReference type="GO" id="GO:0016757">
    <property type="term" value="F:glycosyltransferase activity"/>
    <property type="evidence" value="ECO:0007669"/>
    <property type="project" value="UniProtKB-KW"/>
</dbReference>
<reference evidence="3" key="1">
    <citation type="submission" date="2018-03" db="EMBL/GenBank/DDBJ databases">
        <authorList>
            <person name="Rodrigo-Torres L."/>
            <person name="Arahal R. D."/>
            <person name="Lucena T."/>
        </authorList>
    </citation>
    <scope>NUCLEOTIDE SEQUENCE [LARGE SCALE GENOMIC DNA]</scope>
    <source>
        <strain evidence="3">CECT 7615</strain>
    </source>
</reference>